<dbReference type="EMBL" id="CAJJDN010000092">
    <property type="protein sequence ID" value="CAD8108998.1"/>
    <property type="molecule type" value="Genomic_DNA"/>
</dbReference>
<keyword evidence="4" id="KW-0158">Chromosome</keyword>
<gene>
    <name evidence="10" type="ORF">PSON_ATCC_30995.1.T0920184</name>
</gene>
<protein>
    <recommendedName>
        <fullName evidence="9">Core Histone H2A/H2B/H3 domain-containing protein</fullName>
    </recommendedName>
</protein>
<keyword evidence="5" id="KW-0238">DNA-binding</keyword>
<keyword evidence="11" id="KW-1185">Reference proteome</keyword>
<keyword evidence="6" id="KW-0539">Nucleus</keyword>
<dbReference type="Proteomes" id="UP000692954">
    <property type="component" value="Unassembled WGS sequence"/>
</dbReference>
<evidence type="ECO:0000256" key="2">
    <source>
        <dbReference type="ARBA" id="ARBA00004286"/>
    </source>
</evidence>
<dbReference type="InterPro" id="IPR007125">
    <property type="entry name" value="H2A/H2B/H3"/>
</dbReference>
<evidence type="ECO:0000256" key="4">
    <source>
        <dbReference type="ARBA" id="ARBA00022454"/>
    </source>
</evidence>
<dbReference type="GO" id="GO:0003677">
    <property type="term" value="F:DNA binding"/>
    <property type="evidence" value="ECO:0007669"/>
    <property type="project" value="UniProtKB-KW"/>
</dbReference>
<evidence type="ECO:0000259" key="9">
    <source>
        <dbReference type="Pfam" id="PF00125"/>
    </source>
</evidence>
<dbReference type="PROSITE" id="PS00959">
    <property type="entry name" value="HISTONE_H3_2"/>
    <property type="match status" value="1"/>
</dbReference>
<dbReference type="SMART" id="SM00428">
    <property type="entry name" value="H3"/>
    <property type="match status" value="1"/>
</dbReference>
<evidence type="ECO:0000256" key="5">
    <source>
        <dbReference type="ARBA" id="ARBA00023125"/>
    </source>
</evidence>
<evidence type="ECO:0000256" key="1">
    <source>
        <dbReference type="ARBA" id="ARBA00004123"/>
    </source>
</evidence>
<dbReference type="GO" id="GO:0000786">
    <property type="term" value="C:nucleosome"/>
    <property type="evidence" value="ECO:0007669"/>
    <property type="project" value="UniProtKB-KW"/>
</dbReference>
<sequence length="139" mass="16362">MARTKQGKPCNGKLSFSPEKKSMCNDSWQIQRNIHKNKQKKKHRFRPGTIPLREIRQFQFSTNLLIRKIPFQRLVREISQGSDKEFRFSQSAMYALQEATEGFIIHLFEDANLCSHHAKRVTLLARDLFLAIRIQGIEY</sequence>
<organism evidence="10 11">
    <name type="scientific">Paramecium sonneborni</name>
    <dbReference type="NCBI Taxonomy" id="65129"/>
    <lineage>
        <taxon>Eukaryota</taxon>
        <taxon>Sar</taxon>
        <taxon>Alveolata</taxon>
        <taxon>Ciliophora</taxon>
        <taxon>Intramacronucleata</taxon>
        <taxon>Oligohymenophorea</taxon>
        <taxon>Peniculida</taxon>
        <taxon>Parameciidae</taxon>
        <taxon>Paramecium</taxon>
    </lineage>
</organism>
<evidence type="ECO:0000256" key="6">
    <source>
        <dbReference type="ARBA" id="ARBA00023242"/>
    </source>
</evidence>
<dbReference type="Pfam" id="PF00125">
    <property type="entry name" value="Histone"/>
    <property type="match status" value="1"/>
</dbReference>
<reference evidence="10" key="1">
    <citation type="submission" date="2021-01" db="EMBL/GenBank/DDBJ databases">
        <authorList>
            <consortium name="Genoscope - CEA"/>
            <person name="William W."/>
        </authorList>
    </citation>
    <scope>NUCLEOTIDE SEQUENCE</scope>
</reference>
<evidence type="ECO:0000256" key="3">
    <source>
        <dbReference type="ARBA" id="ARBA00010343"/>
    </source>
</evidence>
<dbReference type="GO" id="GO:0030527">
    <property type="term" value="F:structural constituent of chromatin"/>
    <property type="evidence" value="ECO:0007669"/>
    <property type="project" value="InterPro"/>
</dbReference>
<proteinExistence type="inferred from homology"/>
<evidence type="ECO:0000313" key="10">
    <source>
        <dbReference type="EMBL" id="CAD8108998.1"/>
    </source>
</evidence>
<dbReference type="OrthoDB" id="652632at2759"/>
<dbReference type="PANTHER" id="PTHR45810">
    <property type="entry name" value="HISTONE H3.2"/>
    <property type="match status" value="1"/>
</dbReference>
<dbReference type="FunFam" id="1.10.20.10:FF:000085">
    <property type="entry name" value="Histone H3.2"/>
    <property type="match status" value="1"/>
</dbReference>
<comment type="subcellular location">
    <subcellularLocation>
        <location evidence="2">Chromosome</location>
    </subcellularLocation>
    <subcellularLocation>
        <location evidence="1">Nucleus</location>
    </subcellularLocation>
</comment>
<dbReference type="PANTHER" id="PTHR45810:SF1">
    <property type="entry name" value="HISTONE H3-LIKE CENTROMERIC PROTEIN A"/>
    <property type="match status" value="1"/>
</dbReference>
<feature type="region of interest" description="Disordered" evidence="8">
    <location>
        <begin position="1"/>
        <end position="22"/>
    </location>
</feature>
<evidence type="ECO:0000256" key="8">
    <source>
        <dbReference type="SAM" id="MobiDB-lite"/>
    </source>
</evidence>
<comment type="similarity">
    <text evidence="3">Belongs to the histone H3 family.</text>
</comment>
<evidence type="ECO:0000313" key="11">
    <source>
        <dbReference type="Proteomes" id="UP000692954"/>
    </source>
</evidence>
<keyword evidence="7" id="KW-0544">Nucleosome core</keyword>
<name>A0A8S1Q2W1_9CILI</name>
<dbReference type="InterPro" id="IPR000164">
    <property type="entry name" value="Histone_H3/CENP-A"/>
</dbReference>
<dbReference type="GO" id="GO:0005634">
    <property type="term" value="C:nucleus"/>
    <property type="evidence" value="ECO:0007669"/>
    <property type="project" value="UniProtKB-SubCell"/>
</dbReference>
<evidence type="ECO:0000256" key="7">
    <source>
        <dbReference type="ARBA" id="ARBA00023269"/>
    </source>
</evidence>
<comment type="caution">
    <text evidence="10">The sequence shown here is derived from an EMBL/GenBank/DDBJ whole genome shotgun (WGS) entry which is preliminary data.</text>
</comment>
<dbReference type="CDD" id="cd22911">
    <property type="entry name" value="HFD_H3"/>
    <property type="match status" value="1"/>
</dbReference>
<feature type="domain" description="Core Histone H2A/H2B/H3" evidence="9">
    <location>
        <begin position="47"/>
        <end position="134"/>
    </location>
</feature>
<dbReference type="AlphaFoldDB" id="A0A8S1Q2W1"/>
<accession>A0A8S1Q2W1</accession>